<protein>
    <recommendedName>
        <fullName evidence="7">Glutathione S-transferase</fullName>
    </recommendedName>
</protein>
<dbReference type="SUPFAM" id="SSF47616">
    <property type="entry name" value="GST C-terminal domain-like"/>
    <property type="match status" value="1"/>
</dbReference>
<dbReference type="Gene3D" id="1.20.1050.10">
    <property type="match status" value="1"/>
</dbReference>
<dbReference type="InterPro" id="IPR040079">
    <property type="entry name" value="Glutathione_S-Trfase"/>
</dbReference>
<dbReference type="Pfam" id="PF13417">
    <property type="entry name" value="GST_N_3"/>
    <property type="match status" value="1"/>
</dbReference>
<evidence type="ECO:0000313" key="6">
    <source>
        <dbReference type="Proteomes" id="UP001320420"/>
    </source>
</evidence>
<dbReference type="Proteomes" id="UP001320420">
    <property type="component" value="Unassembled WGS sequence"/>
</dbReference>
<accession>A0AAN9UVQ4</accession>
<dbReference type="Pfam" id="PF13410">
    <property type="entry name" value="GST_C_2"/>
    <property type="match status" value="1"/>
</dbReference>
<evidence type="ECO:0000256" key="1">
    <source>
        <dbReference type="ARBA" id="ARBA00007409"/>
    </source>
</evidence>
<dbReference type="PROSITE" id="PS51354">
    <property type="entry name" value="GLUTAREDOXIN_2"/>
    <property type="match status" value="1"/>
</dbReference>
<dbReference type="InterPro" id="IPR010987">
    <property type="entry name" value="Glutathione-S-Trfase_C-like"/>
</dbReference>
<evidence type="ECO:0008006" key="7">
    <source>
        <dbReference type="Google" id="ProtNLM"/>
    </source>
</evidence>
<keyword evidence="6" id="KW-1185">Reference proteome</keyword>
<dbReference type="SFLD" id="SFLDS00019">
    <property type="entry name" value="Glutathione_Transferase_(cytos"/>
    <property type="match status" value="1"/>
</dbReference>
<gene>
    <name evidence="5" type="ORF">SLS62_003659</name>
</gene>
<feature type="region of interest" description="Disordered" evidence="2">
    <location>
        <begin position="108"/>
        <end position="128"/>
    </location>
</feature>
<evidence type="ECO:0000313" key="5">
    <source>
        <dbReference type="EMBL" id="KAK7754366.1"/>
    </source>
</evidence>
<evidence type="ECO:0000259" key="3">
    <source>
        <dbReference type="PROSITE" id="PS50404"/>
    </source>
</evidence>
<reference evidence="5 6" key="1">
    <citation type="submission" date="2024-02" db="EMBL/GenBank/DDBJ databases">
        <title>De novo assembly and annotation of 12 fungi associated with fruit tree decline syndrome in Ontario, Canada.</title>
        <authorList>
            <person name="Sulman M."/>
            <person name="Ellouze W."/>
            <person name="Ilyukhin E."/>
        </authorList>
    </citation>
    <scope>NUCLEOTIDE SEQUENCE [LARGE SCALE GENOMIC DNA]</scope>
    <source>
        <strain evidence="5 6">M11/M66-122</strain>
    </source>
</reference>
<dbReference type="AlphaFoldDB" id="A0AAN9UVQ4"/>
<feature type="domain" description="GST N-terminal" evidence="3">
    <location>
        <begin position="27"/>
        <end position="106"/>
    </location>
</feature>
<dbReference type="PANTHER" id="PTHR43968:SF13">
    <property type="entry name" value="GLUTATHIONE TRANSFERASE OMEGA-1"/>
    <property type="match status" value="1"/>
</dbReference>
<dbReference type="InterPro" id="IPR004045">
    <property type="entry name" value="Glutathione_S-Trfase_N"/>
</dbReference>
<evidence type="ECO:0000259" key="4">
    <source>
        <dbReference type="PROSITE" id="PS50405"/>
    </source>
</evidence>
<dbReference type="PANTHER" id="PTHR43968">
    <property type="match status" value="1"/>
</dbReference>
<dbReference type="InterPro" id="IPR050983">
    <property type="entry name" value="GST_Omega/HSP26"/>
</dbReference>
<feature type="domain" description="GST C-terminal" evidence="4">
    <location>
        <begin position="128"/>
        <end position="278"/>
    </location>
</feature>
<proteinExistence type="inferred from homology"/>
<dbReference type="PROSITE" id="PS50404">
    <property type="entry name" value="GST_NTER"/>
    <property type="match status" value="1"/>
</dbReference>
<evidence type="ECO:0000256" key="2">
    <source>
        <dbReference type="SAM" id="MobiDB-lite"/>
    </source>
</evidence>
<dbReference type="GO" id="GO:0005737">
    <property type="term" value="C:cytoplasm"/>
    <property type="evidence" value="ECO:0007669"/>
    <property type="project" value="TreeGrafter"/>
</dbReference>
<dbReference type="Gene3D" id="3.40.30.10">
    <property type="entry name" value="Glutaredoxin"/>
    <property type="match status" value="1"/>
</dbReference>
<dbReference type="PROSITE" id="PS50405">
    <property type="entry name" value="GST_CTER"/>
    <property type="match status" value="1"/>
</dbReference>
<sequence length="302" mass="33865">MSHPDADLHPVATGLAKKTVDEHSAEQPLKLYAGWFCPFVQRAWITLEEKKIPYQYIEVNPYHKPASLMRANPRGLVPTLEVGPGKSLYESTVLCEYLEERYAGLAPNILPPPSSSSSSASFPGDGDQDYQRARHRIWADFVGSRVIPAFHRFLQFQPKEAGGEERLAELRCEFRGTLREFAAEMRRNDGEEGAETGTEKGCPFFLGGQIGLADIALVPWAVRLWVLDEFKGGVGIPEPGQGGEDEEVWARWRTWLDAMENRDSIKNTTSDREHYVPIYKRYADNTAQSELAKATRAGRGVP</sequence>
<name>A0AAN9UVQ4_9PEZI</name>
<dbReference type="SUPFAM" id="SSF52833">
    <property type="entry name" value="Thioredoxin-like"/>
    <property type="match status" value="1"/>
</dbReference>
<comment type="caution">
    <text evidence="5">The sequence shown here is derived from an EMBL/GenBank/DDBJ whole genome shotgun (WGS) entry which is preliminary data.</text>
</comment>
<organism evidence="5 6">
    <name type="scientific">Diatrype stigma</name>
    <dbReference type="NCBI Taxonomy" id="117547"/>
    <lineage>
        <taxon>Eukaryota</taxon>
        <taxon>Fungi</taxon>
        <taxon>Dikarya</taxon>
        <taxon>Ascomycota</taxon>
        <taxon>Pezizomycotina</taxon>
        <taxon>Sordariomycetes</taxon>
        <taxon>Xylariomycetidae</taxon>
        <taxon>Xylariales</taxon>
        <taxon>Diatrypaceae</taxon>
        <taxon>Diatrype</taxon>
    </lineage>
</organism>
<dbReference type="InterPro" id="IPR036249">
    <property type="entry name" value="Thioredoxin-like_sf"/>
</dbReference>
<dbReference type="SFLD" id="SFLDG00358">
    <property type="entry name" value="Main_(cytGST)"/>
    <property type="match status" value="1"/>
</dbReference>
<dbReference type="EMBL" id="JAKJXP020000021">
    <property type="protein sequence ID" value="KAK7754366.1"/>
    <property type="molecule type" value="Genomic_DNA"/>
</dbReference>
<dbReference type="InterPro" id="IPR036282">
    <property type="entry name" value="Glutathione-S-Trfase_C_sf"/>
</dbReference>
<comment type="similarity">
    <text evidence="1">Belongs to the GST superfamily.</text>
</comment>